<dbReference type="InterPro" id="IPR036005">
    <property type="entry name" value="Creatinase/aminopeptidase-like"/>
</dbReference>
<name>A0A369KHH7_9BACT</name>
<dbReference type="SUPFAM" id="SSF55920">
    <property type="entry name" value="Creatinase/aminopeptidase"/>
    <property type="match status" value="1"/>
</dbReference>
<dbReference type="Proteomes" id="UP000253816">
    <property type="component" value="Unassembled WGS sequence"/>
</dbReference>
<reference evidence="2 3" key="1">
    <citation type="submission" date="2018-07" db="EMBL/GenBank/DDBJ databases">
        <title>Comparative genomics of the Candidatus Parilichlamydiaceae reveals evidence of convergent evolution and genome reduction in the phylum Chlamydiae.</title>
        <authorList>
            <person name="Taylor-Brown A."/>
            <person name="Polkinghorne A."/>
        </authorList>
    </citation>
    <scope>NUCLEOTIDE SEQUENCE [LARGE SCALE GENOMIC DNA]</scope>
    <source>
        <strain evidence="2 3">Hat2</strain>
    </source>
</reference>
<comment type="caution">
    <text evidence="2">The sequence shown here is derived from an EMBL/GenBank/DDBJ whole genome shotgun (WGS) entry which is preliminary data.</text>
</comment>
<gene>
    <name evidence="2" type="ORF">HAT2_00644</name>
</gene>
<feature type="domain" description="Peptidase M24" evidence="1">
    <location>
        <begin position="134"/>
        <end position="335"/>
    </location>
</feature>
<dbReference type="PANTHER" id="PTHR46112">
    <property type="entry name" value="AMINOPEPTIDASE"/>
    <property type="match status" value="1"/>
</dbReference>
<sequence>MSSLERFLSFVRESVYDVFVVSQKEVVDFLRGHYALHDAFWFSKKEWRGVANKMSYPTAVLDLPQRTLSTKEELREWVLRQASCPIRIGFDPRVSYLEVESWKSLFSGSSVCFEGDSTFCDTFRIQKTTDEMCKLRRAADLACSGFNYAVRFLKPGITEEEIVAHMSTFWLQQQPSSRPSFDVMVLFGENASAPHNLPGKRRLRMGDVVLIDFGVKLDGFCSDLTRTFAFGEPADSEFLKVWKIVAKAKREATALFKSRPSAETFEKVARKIITDSGYGEYYVHSLGHGLGALVHELPRFHGEKPLPVDSCVTIEPGIYFPGRFGVRLEDAFLVQDSGALLLTDLPVYPYWEWYSKGVA</sequence>
<proteinExistence type="predicted"/>
<protein>
    <submittedName>
        <fullName evidence="2">Proline dipeptidase</fullName>
    </submittedName>
</protein>
<evidence type="ECO:0000259" key="1">
    <source>
        <dbReference type="Pfam" id="PF00557"/>
    </source>
</evidence>
<dbReference type="OrthoDB" id="9806388at2"/>
<dbReference type="InterPro" id="IPR050659">
    <property type="entry name" value="Peptidase_M24B"/>
</dbReference>
<dbReference type="EMBL" id="QQBG01000025">
    <property type="protein sequence ID" value="RDB31253.1"/>
    <property type="molecule type" value="Genomic_DNA"/>
</dbReference>
<dbReference type="PANTHER" id="PTHR46112:SF3">
    <property type="entry name" value="AMINOPEPTIDASE YPDF"/>
    <property type="match status" value="1"/>
</dbReference>
<organism evidence="2 3">
    <name type="scientific">Candidatus Similichlamydia laticola</name>
    <dbReference type="NCBI Taxonomy" id="2170265"/>
    <lineage>
        <taxon>Bacteria</taxon>
        <taxon>Pseudomonadati</taxon>
        <taxon>Chlamydiota</taxon>
        <taxon>Chlamydiia</taxon>
        <taxon>Parachlamydiales</taxon>
        <taxon>Candidatus Parilichlamydiaceae</taxon>
        <taxon>Candidatus Similichlamydia</taxon>
    </lineage>
</organism>
<evidence type="ECO:0000313" key="2">
    <source>
        <dbReference type="EMBL" id="RDB31253.1"/>
    </source>
</evidence>
<dbReference type="RefSeq" id="WP_114544581.1">
    <property type="nucleotide sequence ID" value="NZ_QQBG01000025.1"/>
</dbReference>
<dbReference type="InterPro" id="IPR000994">
    <property type="entry name" value="Pept_M24"/>
</dbReference>
<keyword evidence="3" id="KW-1185">Reference proteome</keyword>
<dbReference type="Pfam" id="PF00557">
    <property type="entry name" value="Peptidase_M24"/>
    <property type="match status" value="1"/>
</dbReference>
<evidence type="ECO:0000313" key="3">
    <source>
        <dbReference type="Proteomes" id="UP000253816"/>
    </source>
</evidence>
<accession>A0A369KHH7</accession>
<dbReference type="Gene3D" id="3.90.230.10">
    <property type="entry name" value="Creatinase/methionine aminopeptidase superfamily"/>
    <property type="match status" value="1"/>
</dbReference>
<dbReference type="AlphaFoldDB" id="A0A369KHH7"/>